<evidence type="ECO:0000259" key="8">
    <source>
        <dbReference type="Pfam" id="PF12704"/>
    </source>
</evidence>
<keyword evidence="5 6" id="KW-0472">Membrane</keyword>
<keyword evidence="4 6" id="KW-1133">Transmembrane helix</keyword>
<feature type="transmembrane region" description="Helical" evidence="6">
    <location>
        <begin position="285"/>
        <end position="313"/>
    </location>
</feature>
<dbReference type="PANTHER" id="PTHR30489:SF0">
    <property type="entry name" value="LIPOPROTEIN-RELEASING SYSTEM TRANSMEMBRANE PROTEIN LOLE"/>
    <property type="match status" value="1"/>
</dbReference>
<organism evidence="9">
    <name type="scientific">marine metagenome</name>
    <dbReference type="NCBI Taxonomy" id="408172"/>
    <lineage>
        <taxon>unclassified sequences</taxon>
        <taxon>metagenomes</taxon>
        <taxon>ecological metagenomes</taxon>
    </lineage>
</organism>
<feature type="transmembrane region" description="Helical" evidence="6">
    <location>
        <begin position="333"/>
        <end position="357"/>
    </location>
</feature>
<feature type="domain" description="ABC3 transporter permease C-terminal" evidence="7">
    <location>
        <begin position="242"/>
        <end position="367"/>
    </location>
</feature>
<evidence type="ECO:0000259" key="7">
    <source>
        <dbReference type="Pfam" id="PF02687"/>
    </source>
</evidence>
<protein>
    <submittedName>
        <fullName evidence="9">Uncharacterized protein</fullName>
    </submittedName>
</protein>
<evidence type="ECO:0000256" key="1">
    <source>
        <dbReference type="ARBA" id="ARBA00004651"/>
    </source>
</evidence>
<proteinExistence type="predicted"/>
<evidence type="ECO:0000256" key="5">
    <source>
        <dbReference type="ARBA" id="ARBA00023136"/>
    </source>
</evidence>
<gene>
    <name evidence="9" type="ORF">METZ01_LOCUS32291</name>
</gene>
<name>A0A381QND2_9ZZZZ</name>
<evidence type="ECO:0000256" key="3">
    <source>
        <dbReference type="ARBA" id="ARBA00022692"/>
    </source>
</evidence>
<comment type="subcellular location">
    <subcellularLocation>
        <location evidence="1">Cell membrane</location>
        <topology evidence="1">Multi-pass membrane protein</topology>
    </subcellularLocation>
</comment>
<accession>A0A381QND2</accession>
<dbReference type="AlphaFoldDB" id="A0A381QND2"/>
<evidence type="ECO:0000256" key="4">
    <source>
        <dbReference type="ARBA" id="ARBA00022989"/>
    </source>
</evidence>
<feature type="domain" description="MacB-like periplasmic core" evidence="8">
    <location>
        <begin position="1"/>
        <end position="210"/>
    </location>
</feature>
<keyword evidence="2" id="KW-1003">Cell membrane</keyword>
<dbReference type="GO" id="GO:0098797">
    <property type="term" value="C:plasma membrane protein complex"/>
    <property type="evidence" value="ECO:0007669"/>
    <property type="project" value="TreeGrafter"/>
</dbReference>
<reference evidence="9" key="1">
    <citation type="submission" date="2018-05" db="EMBL/GenBank/DDBJ databases">
        <authorList>
            <person name="Lanie J.A."/>
            <person name="Ng W.-L."/>
            <person name="Kazmierczak K.M."/>
            <person name="Andrzejewski T.M."/>
            <person name="Davidsen T.M."/>
            <person name="Wayne K.J."/>
            <person name="Tettelin H."/>
            <person name="Glass J.I."/>
            <person name="Rusch D."/>
            <person name="Podicherti R."/>
            <person name="Tsui H.-C.T."/>
            <person name="Winkler M.E."/>
        </authorList>
    </citation>
    <scope>NUCLEOTIDE SEQUENCE</scope>
</reference>
<sequence length="374" mass="40579">MALLIALALMTGLQQELRERIVGSTAHVYVWKLGDEAALAEYELEIERLRTVPDVEAAAPVLLGKALVKTDVGEFFITVKGVVPKLERTVTEVAEAIQEGSFDALSDSGTGNLAGMVIGEGLALQLGAFVGDEVTVLTPQGTLSPMGIMPNARRFRVVGVYNMGLHEFDTGYGYVSLAVAQRLFARDGPDFIELKVQDMYAASQIARTITEMLGPDYLTQDWSELNRSLFSALWLEKMAISITIGLIVMVAALNIVASLILLVMEKSRDIAILKTMGAASRSITTIFMLQGLIVGLFGTVIGALGGLVVIQVLDHYQVIQLPTDVYQVAYVPFTLETFDFIVVIVAAVLVCFLATIYPSRQAARVDPAQALRYQ</sequence>
<evidence type="ECO:0000256" key="2">
    <source>
        <dbReference type="ARBA" id="ARBA00022475"/>
    </source>
</evidence>
<dbReference type="InterPro" id="IPR025857">
    <property type="entry name" value="MacB_PCD"/>
</dbReference>
<dbReference type="GO" id="GO:0044874">
    <property type="term" value="P:lipoprotein localization to outer membrane"/>
    <property type="evidence" value="ECO:0007669"/>
    <property type="project" value="TreeGrafter"/>
</dbReference>
<keyword evidence="3 6" id="KW-0812">Transmembrane</keyword>
<evidence type="ECO:0000256" key="6">
    <source>
        <dbReference type="SAM" id="Phobius"/>
    </source>
</evidence>
<dbReference type="Pfam" id="PF12704">
    <property type="entry name" value="MacB_PCD"/>
    <property type="match status" value="1"/>
</dbReference>
<dbReference type="InterPro" id="IPR003838">
    <property type="entry name" value="ABC3_permease_C"/>
</dbReference>
<dbReference type="Pfam" id="PF02687">
    <property type="entry name" value="FtsX"/>
    <property type="match status" value="1"/>
</dbReference>
<dbReference type="PANTHER" id="PTHR30489">
    <property type="entry name" value="LIPOPROTEIN-RELEASING SYSTEM TRANSMEMBRANE PROTEIN LOLE"/>
    <property type="match status" value="1"/>
</dbReference>
<evidence type="ECO:0000313" key="9">
    <source>
        <dbReference type="EMBL" id="SUZ79437.1"/>
    </source>
</evidence>
<dbReference type="InterPro" id="IPR051447">
    <property type="entry name" value="Lipoprotein-release_system"/>
</dbReference>
<dbReference type="EMBL" id="UINC01001386">
    <property type="protein sequence ID" value="SUZ79437.1"/>
    <property type="molecule type" value="Genomic_DNA"/>
</dbReference>
<feature type="transmembrane region" description="Helical" evidence="6">
    <location>
        <begin position="238"/>
        <end position="264"/>
    </location>
</feature>